<evidence type="ECO:0000313" key="2">
    <source>
        <dbReference type="Proteomes" id="UP000822476"/>
    </source>
</evidence>
<gene>
    <name evidence="1" type="ORF">EG68_00476</name>
</gene>
<organism evidence="1 2">
    <name type="scientific">Paragonimus skrjabini miyazakii</name>
    <dbReference type="NCBI Taxonomy" id="59628"/>
    <lineage>
        <taxon>Eukaryota</taxon>
        <taxon>Metazoa</taxon>
        <taxon>Spiralia</taxon>
        <taxon>Lophotrochozoa</taxon>
        <taxon>Platyhelminthes</taxon>
        <taxon>Trematoda</taxon>
        <taxon>Digenea</taxon>
        <taxon>Plagiorchiida</taxon>
        <taxon>Troglotremata</taxon>
        <taxon>Troglotrematidae</taxon>
        <taxon>Paragonimus</taxon>
    </lineage>
</organism>
<dbReference type="AlphaFoldDB" id="A0A8S9ZCD4"/>
<name>A0A8S9ZCD4_9TREM</name>
<keyword evidence="2" id="KW-1185">Reference proteome</keyword>
<protein>
    <submittedName>
        <fullName evidence="1">Uncharacterized protein</fullName>
    </submittedName>
</protein>
<reference evidence="1" key="1">
    <citation type="submission" date="2019-07" db="EMBL/GenBank/DDBJ databases">
        <title>Annotation for the trematode Paragonimus miyazaki's.</title>
        <authorList>
            <person name="Choi Y.-J."/>
        </authorList>
    </citation>
    <scope>NUCLEOTIDE SEQUENCE</scope>
    <source>
        <strain evidence="1">Japan</strain>
    </source>
</reference>
<dbReference type="EMBL" id="JTDE01000113">
    <property type="protein sequence ID" value="KAF7262278.1"/>
    <property type="molecule type" value="Genomic_DNA"/>
</dbReference>
<dbReference type="Proteomes" id="UP000822476">
    <property type="component" value="Unassembled WGS sequence"/>
</dbReference>
<accession>A0A8S9ZCD4</accession>
<proteinExistence type="predicted"/>
<evidence type="ECO:0000313" key="1">
    <source>
        <dbReference type="EMBL" id="KAF7262278.1"/>
    </source>
</evidence>
<sequence>MPHNCLPSLSDIKSIKLPVINEDIKSLLLQRRPPTIEAHIPTEADACLSVITCGLIV</sequence>
<comment type="caution">
    <text evidence="1">The sequence shown here is derived from an EMBL/GenBank/DDBJ whole genome shotgun (WGS) entry which is preliminary data.</text>
</comment>